<gene>
    <name evidence="1" type="ORF">SDC9_193218</name>
</gene>
<accession>A0A645I5D4</accession>
<evidence type="ECO:0000313" key="1">
    <source>
        <dbReference type="EMBL" id="MPN45649.1"/>
    </source>
</evidence>
<reference evidence="1" key="1">
    <citation type="submission" date="2019-08" db="EMBL/GenBank/DDBJ databases">
        <authorList>
            <person name="Kucharzyk K."/>
            <person name="Murdoch R.W."/>
            <person name="Higgins S."/>
            <person name="Loffler F."/>
        </authorList>
    </citation>
    <scope>NUCLEOTIDE SEQUENCE</scope>
</reference>
<sequence>MHRNQSLIAHDNILKALREGDIQKAAKFTKENWTSFYEALDLSKKLIKNT</sequence>
<comment type="caution">
    <text evidence="1">The sequence shown here is derived from an EMBL/GenBank/DDBJ whole genome shotgun (WGS) entry which is preliminary data.</text>
</comment>
<protein>
    <submittedName>
        <fullName evidence="1">Uncharacterized protein</fullName>
    </submittedName>
</protein>
<proteinExistence type="predicted"/>
<organism evidence="1">
    <name type="scientific">bioreactor metagenome</name>
    <dbReference type="NCBI Taxonomy" id="1076179"/>
    <lineage>
        <taxon>unclassified sequences</taxon>
        <taxon>metagenomes</taxon>
        <taxon>ecological metagenomes</taxon>
    </lineage>
</organism>
<name>A0A645I5D4_9ZZZZ</name>
<dbReference type="EMBL" id="VSSQ01105694">
    <property type="protein sequence ID" value="MPN45649.1"/>
    <property type="molecule type" value="Genomic_DNA"/>
</dbReference>
<dbReference type="AlphaFoldDB" id="A0A645I5D4"/>